<organism evidence="1">
    <name type="scientific">Arundo donax</name>
    <name type="common">Giant reed</name>
    <name type="synonym">Donax arundinaceus</name>
    <dbReference type="NCBI Taxonomy" id="35708"/>
    <lineage>
        <taxon>Eukaryota</taxon>
        <taxon>Viridiplantae</taxon>
        <taxon>Streptophyta</taxon>
        <taxon>Embryophyta</taxon>
        <taxon>Tracheophyta</taxon>
        <taxon>Spermatophyta</taxon>
        <taxon>Magnoliopsida</taxon>
        <taxon>Liliopsida</taxon>
        <taxon>Poales</taxon>
        <taxon>Poaceae</taxon>
        <taxon>PACMAD clade</taxon>
        <taxon>Arundinoideae</taxon>
        <taxon>Arundineae</taxon>
        <taxon>Arundo</taxon>
    </lineage>
</organism>
<reference evidence="1" key="1">
    <citation type="submission" date="2014-09" db="EMBL/GenBank/DDBJ databases">
        <authorList>
            <person name="Magalhaes I.L.F."/>
            <person name="Oliveira U."/>
            <person name="Santos F.R."/>
            <person name="Vidigal T.H.D.A."/>
            <person name="Brescovit A.D."/>
            <person name="Santos A.J."/>
        </authorList>
    </citation>
    <scope>NUCLEOTIDE SEQUENCE</scope>
    <source>
        <tissue evidence="1">Shoot tissue taken approximately 20 cm above the soil surface</tissue>
    </source>
</reference>
<protein>
    <submittedName>
        <fullName evidence="1">Uncharacterized protein</fullName>
    </submittedName>
</protein>
<dbReference type="EMBL" id="GBRH01175389">
    <property type="protein sequence ID" value="JAE22507.1"/>
    <property type="molecule type" value="Transcribed_RNA"/>
</dbReference>
<accession>A0A0A9GDC2</accession>
<name>A0A0A9GDC2_ARUDO</name>
<reference evidence="1" key="2">
    <citation type="journal article" date="2015" name="Data Brief">
        <title>Shoot transcriptome of the giant reed, Arundo donax.</title>
        <authorList>
            <person name="Barrero R.A."/>
            <person name="Guerrero F.D."/>
            <person name="Moolhuijzen P."/>
            <person name="Goolsby J.A."/>
            <person name="Tidwell J."/>
            <person name="Bellgard S.E."/>
            <person name="Bellgard M.I."/>
        </authorList>
    </citation>
    <scope>NUCLEOTIDE SEQUENCE</scope>
    <source>
        <tissue evidence="1">Shoot tissue taken approximately 20 cm above the soil surface</tissue>
    </source>
</reference>
<sequence length="115" mass="12878">MLDMMQKLCSNNLRMLTLTYDAYVHATTAFFLLSNSLLLFLQQHLPFFSSSSHQLSLFPQVFGRTSNGCSGERGQGWLGDICDILGCSKKSPAITILSHDLLTLIDWPLLYSFPS</sequence>
<dbReference type="EMBL" id="GBRH01189509">
    <property type="protein sequence ID" value="JAE08387.1"/>
    <property type="molecule type" value="Transcribed_RNA"/>
</dbReference>
<dbReference type="AlphaFoldDB" id="A0A0A9GDC2"/>
<proteinExistence type="predicted"/>
<evidence type="ECO:0000313" key="1">
    <source>
        <dbReference type="EMBL" id="JAE22507.1"/>
    </source>
</evidence>